<evidence type="ECO:0000256" key="2">
    <source>
        <dbReference type="ARBA" id="ARBA00022729"/>
    </source>
</evidence>
<dbReference type="GO" id="GO:0009289">
    <property type="term" value="C:pilus"/>
    <property type="evidence" value="ECO:0007669"/>
    <property type="project" value="UniProtKB-SubCell"/>
</dbReference>
<keyword evidence="3" id="KW-0281">Fimbrium</keyword>
<keyword evidence="2 4" id="KW-0732">Signal</keyword>
<evidence type="ECO:0000259" key="5">
    <source>
        <dbReference type="Pfam" id="PF00419"/>
    </source>
</evidence>
<feature type="signal peptide" evidence="4">
    <location>
        <begin position="1"/>
        <end position="33"/>
    </location>
</feature>
<dbReference type="PANTHER" id="PTHR33420">
    <property type="entry name" value="FIMBRIAL SUBUNIT ELFA-RELATED"/>
    <property type="match status" value="1"/>
</dbReference>
<proteinExistence type="predicted"/>
<evidence type="ECO:0000256" key="4">
    <source>
        <dbReference type="SAM" id="SignalP"/>
    </source>
</evidence>
<evidence type="ECO:0000256" key="1">
    <source>
        <dbReference type="ARBA" id="ARBA00004561"/>
    </source>
</evidence>
<dbReference type="InterPro" id="IPR000259">
    <property type="entry name" value="Adhesion_dom_fimbrial"/>
</dbReference>
<organism evidence="6">
    <name type="scientific">Pseudomonas marincola</name>
    <dbReference type="NCBI Taxonomy" id="437900"/>
    <lineage>
        <taxon>Bacteria</taxon>
        <taxon>Pseudomonadati</taxon>
        <taxon>Pseudomonadota</taxon>
        <taxon>Gammaproteobacteria</taxon>
        <taxon>Pseudomonadales</taxon>
        <taxon>Pseudomonadaceae</taxon>
        <taxon>Pseudomonas</taxon>
    </lineage>
</organism>
<name>A0A653E0R9_9PSED</name>
<dbReference type="PANTHER" id="PTHR33420:SF31">
    <property type="entry name" value="TYPE 1 FIMBRIN D-MANNOSE SPECIFIC ADHESIN"/>
    <property type="match status" value="1"/>
</dbReference>
<sequence length="356" mass="38300">MKKMELYSPAKSAFISPVFYGLFSLLFSSTAYAASDRLCVPDNGASQIQYNVTDAFNSSENEAGNIVIYRSEQNSSGRRNFTCTCSNTNASVLHYFSSQSPFSNYAADNLKWLKVNPSFSTAVEIYVFNSSGGSIQNNYHSVPFTGVTNNVSADCNTSGSAATATRGKVSVKLEKRVVGTLAFNGTVARVWHYRRPNYINTSDPVSAIVNLKIDVEVPANCALRAGSVLTVPFGTLQSSQFNGVTYPNPPNNFTPKPVDLAFDCDFSSEILSLQLNADQDAPGQGIKVQGRTDLSVIITDEDGTVLPPNQKAGEVVVDSDMKTSTLHLKAHPSNPSATLPTPGEFTATAVIQLDIK</sequence>
<dbReference type="AlphaFoldDB" id="A0A653E0R9"/>
<feature type="chain" id="PRO_5024868526" description="Fimbrial-type adhesion domain-containing protein" evidence="4">
    <location>
        <begin position="34"/>
        <end position="356"/>
    </location>
</feature>
<comment type="subcellular location">
    <subcellularLocation>
        <location evidence="1">Fimbrium</location>
    </subcellularLocation>
</comment>
<dbReference type="Pfam" id="PF00419">
    <property type="entry name" value="Fimbrial"/>
    <property type="match status" value="1"/>
</dbReference>
<dbReference type="GO" id="GO:0043709">
    <property type="term" value="P:cell adhesion involved in single-species biofilm formation"/>
    <property type="evidence" value="ECO:0007669"/>
    <property type="project" value="TreeGrafter"/>
</dbReference>
<dbReference type="EMBL" id="LR215729">
    <property type="protein sequence ID" value="VEV96263.1"/>
    <property type="molecule type" value="Genomic_DNA"/>
</dbReference>
<gene>
    <name evidence="6" type="ORF">PMYSY11_1216</name>
</gene>
<evidence type="ECO:0000256" key="3">
    <source>
        <dbReference type="ARBA" id="ARBA00023263"/>
    </source>
</evidence>
<dbReference type="InterPro" id="IPR036937">
    <property type="entry name" value="Adhesion_dom_fimbrial_sf"/>
</dbReference>
<protein>
    <recommendedName>
        <fullName evidence="5">Fimbrial-type adhesion domain-containing protein</fullName>
    </recommendedName>
</protein>
<feature type="domain" description="Fimbrial-type adhesion" evidence="5">
    <location>
        <begin position="210"/>
        <end position="355"/>
    </location>
</feature>
<evidence type="ECO:0000313" key="6">
    <source>
        <dbReference type="EMBL" id="VEV96263.1"/>
    </source>
</evidence>
<dbReference type="InterPro" id="IPR050263">
    <property type="entry name" value="Bact_Fimbrial_Adh_Pro"/>
</dbReference>
<dbReference type="SUPFAM" id="SSF49401">
    <property type="entry name" value="Bacterial adhesins"/>
    <property type="match status" value="1"/>
</dbReference>
<accession>A0A653E0R9</accession>
<reference evidence="6" key="1">
    <citation type="submission" date="2019-02" db="EMBL/GenBank/DDBJ databases">
        <authorList>
            <consortium name="Genoscope - CEA"/>
            <person name="William W."/>
        </authorList>
    </citation>
    <scope>NUCLEOTIDE SEQUENCE [LARGE SCALE GENOMIC DNA]</scope>
    <source>
        <strain evidence="6">YSy11</strain>
    </source>
</reference>
<dbReference type="InterPro" id="IPR008966">
    <property type="entry name" value="Adhesion_dom_sf"/>
</dbReference>
<dbReference type="Gene3D" id="2.60.40.1090">
    <property type="entry name" value="Fimbrial-type adhesion domain"/>
    <property type="match status" value="1"/>
</dbReference>